<evidence type="ECO:0000256" key="1">
    <source>
        <dbReference type="SAM" id="MobiDB-lite"/>
    </source>
</evidence>
<dbReference type="EMBL" id="CR382134">
    <property type="protein sequence ID" value="CAG85592.2"/>
    <property type="molecule type" value="Genomic_DNA"/>
</dbReference>
<feature type="region of interest" description="Disordered" evidence="1">
    <location>
        <begin position="1"/>
        <end position="29"/>
    </location>
</feature>
<protein>
    <submittedName>
        <fullName evidence="2">DEHA2B14586p</fullName>
    </submittedName>
</protein>
<dbReference type="GeneID" id="2913542"/>
<evidence type="ECO:0000313" key="2">
    <source>
        <dbReference type="EMBL" id="CAG85592.2"/>
    </source>
</evidence>
<dbReference type="VEuPathDB" id="FungiDB:DEHA2B14586g"/>
<organism evidence="2 3">
    <name type="scientific">Debaryomyces hansenii (strain ATCC 36239 / CBS 767 / BCRC 21394 / JCM 1990 / NBRC 0083 / IGC 2968)</name>
    <name type="common">Yeast</name>
    <name type="synonym">Torulaspora hansenii</name>
    <dbReference type="NCBI Taxonomy" id="284592"/>
    <lineage>
        <taxon>Eukaryota</taxon>
        <taxon>Fungi</taxon>
        <taxon>Dikarya</taxon>
        <taxon>Ascomycota</taxon>
        <taxon>Saccharomycotina</taxon>
        <taxon>Pichiomycetes</taxon>
        <taxon>Debaryomycetaceae</taxon>
        <taxon>Debaryomyces</taxon>
    </lineage>
</organism>
<keyword evidence="3" id="KW-1185">Reference proteome</keyword>
<dbReference type="Proteomes" id="UP000000599">
    <property type="component" value="Chromosome B"/>
</dbReference>
<dbReference type="RefSeq" id="XP_457581.2">
    <property type="nucleotide sequence ID" value="XM_457581.1"/>
</dbReference>
<evidence type="ECO:0000313" key="3">
    <source>
        <dbReference type="Proteomes" id="UP000000599"/>
    </source>
</evidence>
<reference evidence="2 3" key="1">
    <citation type="journal article" date="2004" name="Nature">
        <title>Genome evolution in yeasts.</title>
        <authorList>
            <consortium name="Genolevures"/>
            <person name="Dujon B."/>
            <person name="Sherman D."/>
            <person name="Fischer G."/>
            <person name="Durrens P."/>
            <person name="Casaregola S."/>
            <person name="Lafontaine I."/>
            <person name="de Montigny J."/>
            <person name="Marck C."/>
            <person name="Neuveglise C."/>
            <person name="Talla E."/>
            <person name="Goffard N."/>
            <person name="Frangeul L."/>
            <person name="Aigle M."/>
            <person name="Anthouard V."/>
            <person name="Babour A."/>
            <person name="Barbe V."/>
            <person name="Barnay S."/>
            <person name="Blanchin S."/>
            <person name="Beckerich J.M."/>
            <person name="Beyne E."/>
            <person name="Bleykasten C."/>
            <person name="Boisrame A."/>
            <person name="Boyer J."/>
            <person name="Cattolico L."/>
            <person name="Confanioleri F."/>
            <person name="de Daruvar A."/>
            <person name="Despons L."/>
            <person name="Fabre E."/>
            <person name="Fairhead C."/>
            <person name="Ferry-Dumazet H."/>
            <person name="Groppi A."/>
            <person name="Hantraye F."/>
            <person name="Hennequin C."/>
            <person name="Jauniaux N."/>
            <person name="Joyet P."/>
            <person name="Kachouri R."/>
            <person name="Kerrest A."/>
            <person name="Koszul R."/>
            <person name="Lemaire M."/>
            <person name="Lesur I."/>
            <person name="Ma L."/>
            <person name="Muller H."/>
            <person name="Nicaud J.M."/>
            <person name="Nikolski M."/>
            <person name="Oztas S."/>
            <person name="Ozier-Kalogeropoulos O."/>
            <person name="Pellenz S."/>
            <person name="Potier S."/>
            <person name="Richard G.F."/>
            <person name="Straub M.L."/>
            <person name="Suleau A."/>
            <person name="Swennene D."/>
            <person name="Tekaia F."/>
            <person name="Wesolowski-Louvel M."/>
            <person name="Westhof E."/>
            <person name="Wirth B."/>
            <person name="Zeniou-Meyer M."/>
            <person name="Zivanovic I."/>
            <person name="Bolotin-Fukuhara M."/>
            <person name="Thierry A."/>
            <person name="Bouchier C."/>
            <person name="Caudron B."/>
            <person name="Scarpelli C."/>
            <person name="Gaillardin C."/>
            <person name="Weissenbach J."/>
            <person name="Wincker P."/>
            <person name="Souciet J.L."/>
        </authorList>
    </citation>
    <scope>NUCLEOTIDE SEQUENCE [LARGE SCALE GENOMIC DNA]</scope>
    <source>
        <strain evidence="3">ATCC 36239 / CBS 767 / BCRC 21394 / JCM 1990 / NBRC 0083 / IGC 2968</strain>
    </source>
</reference>
<feature type="compositionally biased region" description="Low complexity" evidence="1">
    <location>
        <begin position="20"/>
        <end position="29"/>
    </location>
</feature>
<dbReference type="KEGG" id="dha:DEHA2B14586g"/>
<name>Q6BW38_DEBHA</name>
<sequence>MIISDDTTEADEAEEEKSSSDNNENSIDTKYSHKYEITNHNEGINLHNVDEIEEGTLSYTDNDIETEIPKKGNSNKDREFPWDCFMSDTSLAFLFLGLLSVNHQLKLLKLLP</sequence>
<dbReference type="AlphaFoldDB" id="Q6BW38"/>
<gene>
    <name evidence="2" type="ordered locus">DEHA2B14586g</name>
</gene>
<proteinExistence type="predicted"/>
<dbReference type="InParanoid" id="Q6BW38"/>
<feature type="compositionally biased region" description="Acidic residues" evidence="1">
    <location>
        <begin position="1"/>
        <end position="15"/>
    </location>
</feature>
<accession>Q6BW38</accession>
<dbReference type="HOGENOM" id="CLU_2145775_0_0_1"/>